<organism evidence="1 2">
    <name type="scientific">Levilactobacillus hammesii DSM 16381</name>
    <dbReference type="NCBI Taxonomy" id="1423753"/>
    <lineage>
        <taxon>Bacteria</taxon>
        <taxon>Bacillati</taxon>
        <taxon>Bacillota</taxon>
        <taxon>Bacilli</taxon>
        <taxon>Lactobacillales</taxon>
        <taxon>Lactobacillaceae</taxon>
        <taxon>Levilactobacillus</taxon>
    </lineage>
</organism>
<dbReference type="STRING" id="1423753.FD28_GL002152"/>
<dbReference type="EMBL" id="AZFS01000044">
    <property type="protein sequence ID" value="KRL95923.1"/>
    <property type="molecule type" value="Genomic_DNA"/>
</dbReference>
<reference evidence="1 2" key="1">
    <citation type="journal article" date="2015" name="Genome Announc.">
        <title>Expanding the biotechnology potential of lactobacilli through comparative genomics of 213 strains and associated genera.</title>
        <authorList>
            <person name="Sun Z."/>
            <person name="Harris H.M."/>
            <person name="McCann A."/>
            <person name="Guo C."/>
            <person name="Argimon S."/>
            <person name="Zhang W."/>
            <person name="Yang X."/>
            <person name="Jeffery I.B."/>
            <person name="Cooney J.C."/>
            <person name="Kagawa T.F."/>
            <person name="Liu W."/>
            <person name="Song Y."/>
            <person name="Salvetti E."/>
            <person name="Wrobel A."/>
            <person name="Rasinkangas P."/>
            <person name="Parkhill J."/>
            <person name="Rea M.C."/>
            <person name="O'Sullivan O."/>
            <person name="Ritari J."/>
            <person name="Douillard F.P."/>
            <person name="Paul Ross R."/>
            <person name="Yang R."/>
            <person name="Briner A.E."/>
            <person name="Felis G.E."/>
            <person name="de Vos W.M."/>
            <person name="Barrangou R."/>
            <person name="Klaenhammer T.R."/>
            <person name="Caufield P.W."/>
            <person name="Cui Y."/>
            <person name="Zhang H."/>
            <person name="O'Toole P.W."/>
        </authorList>
    </citation>
    <scope>NUCLEOTIDE SEQUENCE [LARGE SCALE GENOMIC DNA]</scope>
    <source>
        <strain evidence="1 2">DSM 16381</strain>
    </source>
</reference>
<gene>
    <name evidence="1" type="ORF">FD28_GL002152</name>
</gene>
<sequence length="50" mass="5524">MKVGGMDAIAKFYGSHVRLPSGKLGMYWRELVVSVESHNVVDYPASSLIQ</sequence>
<evidence type="ECO:0000313" key="1">
    <source>
        <dbReference type="EMBL" id="KRL95923.1"/>
    </source>
</evidence>
<name>A0A0R1UX30_9LACO</name>
<comment type="caution">
    <text evidence="1">The sequence shown here is derived from an EMBL/GenBank/DDBJ whole genome shotgun (WGS) entry which is preliminary data.</text>
</comment>
<dbReference type="PATRIC" id="fig|1423753.3.peg.2259"/>
<accession>A0A0R1UX30</accession>
<protein>
    <submittedName>
        <fullName evidence="1">Uncharacterized protein</fullName>
    </submittedName>
</protein>
<dbReference type="Proteomes" id="UP000051580">
    <property type="component" value="Unassembled WGS sequence"/>
</dbReference>
<keyword evidence="2" id="KW-1185">Reference proteome</keyword>
<dbReference type="RefSeq" id="WP_157059830.1">
    <property type="nucleotide sequence ID" value="NZ_AZFS01000044.1"/>
</dbReference>
<evidence type="ECO:0000313" key="2">
    <source>
        <dbReference type="Proteomes" id="UP000051580"/>
    </source>
</evidence>
<dbReference type="AlphaFoldDB" id="A0A0R1UX30"/>
<proteinExistence type="predicted"/>